<dbReference type="EMBL" id="JABSTQ010010211">
    <property type="protein sequence ID" value="KAG0422557.1"/>
    <property type="molecule type" value="Genomic_DNA"/>
</dbReference>
<organism evidence="1 2">
    <name type="scientific">Ixodes persulcatus</name>
    <name type="common">Taiga tick</name>
    <dbReference type="NCBI Taxonomy" id="34615"/>
    <lineage>
        <taxon>Eukaryota</taxon>
        <taxon>Metazoa</taxon>
        <taxon>Ecdysozoa</taxon>
        <taxon>Arthropoda</taxon>
        <taxon>Chelicerata</taxon>
        <taxon>Arachnida</taxon>
        <taxon>Acari</taxon>
        <taxon>Parasitiformes</taxon>
        <taxon>Ixodida</taxon>
        <taxon>Ixodoidea</taxon>
        <taxon>Ixodidae</taxon>
        <taxon>Ixodinae</taxon>
        <taxon>Ixodes</taxon>
    </lineage>
</organism>
<comment type="caution">
    <text evidence="1">The sequence shown here is derived from an EMBL/GenBank/DDBJ whole genome shotgun (WGS) entry which is preliminary data.</text>
</comment>
<keyword evidence="2" id="KW-1185">Reference proteome</keyword>
<evidence type="ECO:0000313" key="1">
    <source>
        <dbReference type="EMBL" id="KAG0422557.1"/>
    </source>
</evidence>
<evidence type="ECO:0000313" key="2">
    <source>
        <dbReference type="Proteomes" id="UP000805193"/>
    </source>
</evidence>
<gene>
    <name evidence="1" type="ORF">HPB47_001644</name>
</gene>
<name>A0AC60PNN9_IXOPE</name>
<sequence length="774" mass="82960">MLPGNYTQVWVKTEVHRHPRTPVYEKRGPKWCIASPGGPRRVQTYPGLDSTTRMSFSPDTGKPRSARRGRANPHGSGSVETPLSKHLLSQDPGPTSMPGEQEDPVDPNISPAIRARQLVAARVRKETKGFSTQQNTTVPDRALAPRDPVPVRTLSQIEVHENLCEFLVCHCDGVGGLDPGCVPPEKPPKATRGTVTDGPRPIGTTTAEMTDQTSAADMTDQTGRVGDTTALAPVMAAVRDNGESLPAGSPPPGAKDGVRARPRSSSCPGGGRERDIAPRPLTVPAEPAPASGSRPAPLDPRFHSANIFEDLRDDDCGDDLHPPWRRVGRRGRLDGGRRGAGNGVVSPHLQSGSSHAETRRDAGQPTPQTVLLRPRERAALKRANRFSVGRDIGLIAGRACTTRINLRRNIIAVDTTDEETAARLLAIKKLGEIEVETLLATHERGPTGLVIDVNPDLGVDAFLADVESPSRVITAHRTNRGRDLLVRLEGEVPGHVYFWGVRSRIIPTRPRPLQCGCCGRFGHTSRACGRPTDCPTCTGNHLPGKCLLSDTPALPQLRAQSQRVGPSVPRLPAGKGDRHRDGPPEHPPRGGSRGHRRPPPSRPTSTGMAGAPHLRLRACIRTPRPPPPASWSPHRILPCLAGPPLDTRPDPPLHPARACPVPAWTDPDSTAPLTQRTPAAAQEPEHEAPHHQHVRAPPLGPGETTSTSSAVPTHLCADRCPAGKTTSAGRHRTEPDPPSTMAPPLRASPTRRRPQGSAPRAAPHTPPSYRSGHT</sequence>
<proteinExistence type="predicted"/>
<protein>
    <submittedName>
        <fullName evidence="1">Uncharacterized protein</fullName>
    </submittedName>
</protein>
<reference evidence="1 2" key="1">
    <citation type="journal article" date="2020" name="Cell">
        <title>Large-Scale Comparative Analyses of Tick Genomes Elucidate Their Genetic Diversity and Vector Capacities.</title>
        <authorList>
            <consortium name="Tick Genome and Microbiome Consortium (TIGMIC)"/>
            <person name="Jia N."/>
            <person name="Wang J."/>
            <person name="Shi W."/>
            <person name="Du L."/>
            <person name="Sun Y."/>
            <person name="Zhan W."/>
            <person name="Jiang J.F."/>
            <person name="Wang Q."/>
            <person name="Zhang B."/>
            <person name="Ji P."/>
            <person name="Bell-Sakyi L."/>
            <person name="Cui X.M."/>
            <person name="Yuan T.T."/>
            <person name="Jiang B.G."/>
            <person name="Yang W.F."/>
            <person name="Lam T.T."/>
            <person name="Chang Q.C."/>
            <person name="Ding S.J."/>
            <person name="Wang X.J."/>
            <person name="Zhu J.G."/>
            <person name="Ruan X.D."/>
            <person name="Zhao L."/>
            <person name="Wei J.T."/>
            <person name="Ye R.Z."/>
            <person name="Que T.C."/>
            <person name="Du C.H."/>
            <person name="Zhou Y.H."/>
            <person name="Cheng J.X."/>
            <person name="Dai P.F."/>
            <person name="Guo W.B."/>
            <person name="Han X.H."/>
            <person name="Huang E.J."/>
            <person name="Li L.F."/>
            <person name="Wei W."/>
            <person name="Gao Y.C."/>
            <person name="Liu J.Z."/>
            <person name="Shao H.Z."/>
            <person name="Wang X."/>
            <person name="Wang C.C."/>
            <person name="Yang T.C."/>
            <person name="Huo Q.B."/>
            <person name="Li W."/>
            <person name="Chen H.Y."/>
            <person name="Chen S.E."/>
            <person name="Zhou L.G."/>
            <person name="Ni X.B."/>
            <person name="Tian J.H."/>
            <person name="Sheng Y."/>
            <person name="Liu T."/>
            <person name="Pan Y.S."/>
            <person name="Xia L.Y."/>
            <person name="Li J."/>
            <person name="Zhao F."/>
            <person name="Cao W.C."/>
        </authorList>
    </citation>
    <scope>NUCLEOTIDE SEQUENCE [LARGE SCALE GENOMIC DNA]</scope>
    <source>
        <strain evidence="1">Iper-2018</strain>
    </source>
</reference>
<dbReference type="Proteomes" id="UP000805193">
    <property type="component" value="Unassembled WGS sequence"/>
</dbReference>
<accession>A0AC60PNN9</accession>